<dbReference type="InterPro" id="IPR018649">
    <property type="entry name" value="SHOCT"/>
</dbReference>
<sequence>MFYYNNFWGMDFIWWCIWIMLLIWIFATPYDIPFQRNKKSGPLDILQKRFASGEINKNDYEERKKIILSDL</sequence>
<evidence type="ECO:0000313" key="3">
    <source>
        <dbReference type="EMBL" id="MFD2865516.1"/>
    </source>
</evidence>
<dbReference type="RefSeq" id="WP_377127965.1">
    <property type="nucleotide sequence ID" value="NZ_JBHUHN010000001.1"/>
</dbReference>
<feature type="transmembrane region" description="Helical" evidence="1">
    <location>
        <begin position="12"/>
        <end position="30"/>
    </location>
</feature>
<comment type="caution">
    <text evidence="3">The sequence shown here is derived from an EMBL/GenBank/DDBJ whole genome shotgun (WGS) entry which is preliminary data.</text>
</comment>
<proteinExistence type="predicted"/>
<dbReference type="Proteomes" id="UP001597601">
    <property type="component" value="Unassembled WGS sequence"/>
</dbReference>
<accession>A0ABW5XRV9</accession>
<evidence type="ECO:0000256" key="1">
    <source>
        <dbReference type="SAM" id="Phobius"/>
    </source>
</evidence>
<feature type="domain" description="SHOCT" evidence="2">
    <location>
        <begin position="42"/>
        <end position="68"/>
    </location>
</feature>
<keyword evidence="1" id="KW-0812">Transmembrane</keyword>
<reference evidence="4" key="1">
    <citation type="journal article" date="2019" name="Int. J. Syst. Evol. Microbiol.">
        <title>The Global Catalogue of Microorganisms (GCM) 10K type strain sequencing project: providing services to taxonomists for standard genome sequencing and annotation.</title>
        <authorList>
            <consortium name="The Broad Institute Genomics Platform"/>
            <consortium name="The Broad Institute Genome Sequencing Center for Infectious Disease"/>
            <person name="Wu L."/>
            <person name="Ma J."/>
        </authorList>
    </citation>
    <scope>NUCLEOTIDE SEQUENCE [LARGE SCALE GENOMIC DNA]</scope>
    <source>
        <strain evidence="4">KCTC 52232</strain>
    </source>
</reference>
<keyword evidence="1" id="KW-0472">Membrane</keyword>
<keyword evidence="1" id="KW-1133">Transmembrane helix</keyword>
<organism evidence="3 4">
    <name type="scientific">Mucilaginibacter antarcticus</name>
    <dbReference type="NCBI Taxonomy" id="1855725"/>
    <lineage>
        <taxon>Bacteria</taxon>
        <taxon>Pseudomonadati</taxon>
        <taxon>Bacteroidota</taxon>
        <taxon>Sphingobacteriia</taxon>
        <taxon>Sphingobacteriales</taxon>
        <taxon>Sphingobacteriaceae</taxon>
        <taxon>Mucilaginibacter</taxon>
    </lineage>
</organism>
<evidence type="ECO:0000259" key="2">
    <source>
        <dbReference type="Pfam" id="PF09851"/>
    </source>
</evidence>
<name>A0ABW5XRV9_9SPHI</name>
<gene>
    <name evidence="3" type="ORF">ACFSYC_12515</name>
</gene>
<keyword evidence="4" id="KW-1185">Reference proteome</keyword>
<protein>
    <submittedName>
        <fullName evidence="3">SHOCT domain-containing protein</fullName>
    </submittedName>
</protein>
<dbReference type="Pfam" id="PF09851">
    <property type="entry name" value="SHOCT"/>
    <property type="match status" value="1"/>
</dbReference>
<evidence type="ECO:0000313" key="4">
    <source>
        <dbReference type="Proteomes" id="UP001597601"/>
    </source>
</evidence>
<dbReference type="EMBL" id="JBHUON010000014">
    <property type="protein sequence ID" value="MFD2865516.1"/>
    <property type="molecule type" value="Genomic_DNA"/>
</dbReference>